<dbReference type="OrthoDB" id="403896at2"/>
<dbReference type="BioCyc" id="LACI272621:G1G49-1322-MONOMER"/>
<dbReference type="AlphaFoldDB" id="Q5FJF2"/>
<dbReference type="Gene3D" id="3.10.105.10">
    <property type="entry name" value="Dipeptide-binding Protein, Domain 3"/>
    <property type="match status" value="1"/>
</dbReference>
<name>Q5FJF2_LACAC</name>
<dbReference type="STRING" id="272621.LBA1345"/>
<reference evidence="1 2" key="1">
    <citation type="journal article" date="2005" name="Proc. Natl. Acad. Sci. U.S.A.">
        <title>Complete genome sequence of the probiotic lactic acid bacterium Lactobacillus acidophilus NCFM.</title>
        <authorList>
            <person name="Altermann E."/>
            <person name="Russell W.M."/>
            <person name="Azcarate-Peril M.A."/>
            <person name="Barrangou R."/>
            <person name="Buck B.L."/>
            <person name="McAuliffe O."/>
            <person name="Souther N."/>
            <person name="Dobson A."/>
            <person name="Duong T."/>
            <person name="Callanan M."/>
            <person name="Lick S."/>
            <person name="Hamrick A."/>
            <person name="Cano R."/>
            <person name="Klaenhammer T.R."/>
        </authorList>
    </citation>
    <scope>NUCLEOTIDE SEQUENCE [LARGE SCALE GENOMIC DNA]</scope>
    <source>
        <strain evidence="2">ATCC 700396 / NCK56 / N2 / NCFM</strain>
    </source>
</reference>
<proteinExistence type="predicted"/>
<keyword evidence="2" id="KW-1185">Reference proteome</keyword>
<evidence type="ECO:0000313" key="1">
    <source>
        <dbReference type="EMBL" id="AAV43172.1"/>
    </source>
</evidence>
<dbReference type="Proteomes" id="UP000006381">
    <property type="component" value="Chromosome"/>
</dbReference>
<dbReference type="EMBL" id="CP000033">
    <property type="protein sequence ID" value="AAV43172.1"/>
    <property type="molecule type" value="Genomic_DNA"/>
</dbReference>
<accession>Q5FJF2</accession>
<dbReference type="SUPFAM" id="SSF53850">
    <property type="entry name" value="Periplasmic binding protein-like II"/>
    <property type="match status" value="1"/>
</dbReference>
<organism evidence="2">
    <name type="scientific">Lactobacillus acidophilus (strain ATCC 700396 / NCK56 / N2 / NCFM)</name>
    <dbReference type="NCBI Taxonomy" id="272621"/>
    <lineage>
        <taxon>Bacteria</taxon>
        <taxon>Bacillati</taxon>
        <taxon>Bacillota</taxon>
        <taxon>Bacilli</taxon>
        <taxon>Lactobacillales</taxon>
        <taxon>Lactobacillaceae</taxon>
        <taxon>Lactobacillus</taxon>
    </lineage>
</organism>
<dbReference type="HOGENOM" id="CLU_2450750_0_0_9"/>
<protein>
    <submittedName>
        <fullName evidence="1">Putative oligopeptide ABC transporter substrate bindingprotein</fullName>
    </submittedName>
</protein>
<dbReference type="PATRIC" id="fig|272621.13.peg.1273"/>
<sequence>MVINVKSMPKTTRVSNMLNGNYDIGFTGLTTSYNDPNLITYLRESNEEMNPNKRLESLVKAEEVLDAQQPLTPLYHDGQAWMVRKMFII</sequence>
<evidence type="ECO:0000313" key="2">
    <source>
        <dbReference type="Proteomes" id="UP000006381"/>
    </source>
</evidence>
<gene>
    <name evidence="1" type="ordered locus">LBA1345</name>
</gene>
<dbReference type="KEGG" id="lac:LBA1345"/>